<evidence type="ECO:0000256" key="6">
    <source>
        <dbReference type="ARBA" id="ARBA00022676"/>
    </source>
</evidence>
<comment type="function">
    <text evidence="1">Condensation of UDP-2,3-diacylglucosamine and 2,3-diacylglucosamine-1-phosphate to form lipid A disaccharide, a precursor of lipid A, a phosphorylated glycolipid that anchors the lipopolysaccharide to the outer membrane of the cell.</text>
</comment>
<keyword evidence="4" id="KW-0444">Lipid biosynthesis</keyword>
<dbReference type="GO" id="GO:0005543">
    <property type="term" value="F:phospholipid binding"/>
    <property type="evidence" value="ECO:0007669"/>
    <property type="project" value="TreeGrafter"/>
</dbReference>
<organism evidence="11 12">
    <name type="scientific">Maridesulfovibrio ferrireducens</name>
    <dbReference type="NCBI Taxonomy" id="246191"/>
    <lineage>
        <taxon>Bacteria</taxon>
        <taxon>Pseudomonadati</taxon>
        <taxon>Thermodesulfobacteriota</taxon>
        <taxon>Desulfovibrionia</taxon>
        <taxon>Desulfovibrionales</taxon>
        <taxon>Desulfovibrionaceae</taxon>
        <taxon>Maridesulfovibrio</taxon>
    </lineage>
</organism>
<name>A0A1G9JDG7_9BACT</name>
<evidence type="ECO:0000256" key="10">
    <source>
        <dbReference type="NCBIfam" id="TIGR00215"/>
    </source>
</evidence>
<comment type="catalytic activity">
    <reaction evidence="9">
        <text>a lipid X + a UDP-2-N,3-O-bis[(3R)-3-hydroxyacyl]-alpha-D-glucosamine = a lipid A disaccharide + UDP + H(+)</text>
        <dbReference type="Rhea" id="RHEA:67828"/>
        <dbReference type="ChEBI" id="CHEBI:15378"/>
        <dbReference type="ChEBI" id="CHEBI:58223"/>
        <dbReference type="ChEBI" id="CHEBI:137748"/>
        <dbReference type="ChEBI" id="CHEBI:176338"/>
        <dbReference type="ChEBI" id="CHEBI:176343"/>
        <dbReference type="EC" id="2.4.1.182"/>
    </reaction>
</comment>
<dbReference type="GO" id="GO:0009245">
    <property type="term" value="P:lipid A biosynthetic process"/>
    <property type="evidence" value="ECO:0007669"/>
    <property type="project" value="UniProtKB-UniRule"/>
</dbReference>
<accession>A0A1G9JDG7</accession>
<evidence type="ECO:0000256" key="4">
    <source>
        <dbReference type="ARBA" id="ARBA00022516"/>
    </source>
</evidence>
<dbReference type="GO" id="GO:0008915">
    <property type="term" value="F:lipid-A-disaccharide synthase activity"/>
    <property type="evidence" value="ECO:0007669"/>
    <property type="project" value="UniProtKB-UniRule"/>
</dbReference>
<dbReference type="OrthoDB" id="9801642at2"/>
<evidence type="ECO:0000313" key="11">
    <source>
        <dbReference type="EMBL" id="SDL35697.1"/>
    </source>
</evidence>
<keyword evidence="5" id="KW-0441">Lipid A biosynthesis</keyword>
<evidence type="ECO:0000256" key="1">
    <source>
        <dbReference type="ARBA" id="ARBA00002056"/>
    </source>
</evidence>
<evidence type="ECO:0000256" key="8">
    <source>
        <dbReference type="ARBA" id="ARBA00023098"/>
    </source>
</evidence>
<keyword evidence="12" id="KW-1185">Reference proteome</keyword>
<dbReference type="EMBL" id="FNGA01000004">
    <property type="protein sequence ID" value="SDL35697.1"/>
    <property type="molecule type" value="Genomic_DNA"/>
</dbReference>
<keyword evidence="7" id="KW-0808">Transferase</keyword>
<dbReference type="GO" id="GO:0016020">
    <property type="term" value="C:membrane"/>
    <property type="evidence" value="ECO:0007669"/>
    <property type="project" value="GOC"/>
</dbReference>
<keyword evidence="8" id="KW-0443">Lipid metabolism</keyword>
<protein>
    <recommendedName>
        <fullName evidence="3 10">Lipid-A-disaccharide synthase</fullName>
        <ecNumber evidence="2 10">2.4.1.182</ecNumber>
    </recommendedName>
</protein>
<evidence type="ECO:0000256" key="3">
    <source>
        <dbReference type="ARBA" id="ARBA00020902"/>
    </source>
</evidence>
<dbReference type="PANTHER" id="PTHR30372">
    <property type="entry name" value="LIPID-A-DISACCHARIDE SYNTHASE"/>
    <property type="match status" value="1"/>
</dbReference>
<proteinExistence type="predicted"/>
<reference evidence="12" key="1">
    <citation type="submission" date="2016-10" db="EMBL/GenBank/DDBJ databases">
        <authorList>
            <person name="Varghese N."/>
            <person name="Submissions S."/>
        </authorList>
    </citation>
    <scope>NUCLEOTIDE SEQUENCE [LARGE SCALE GENOMIC DNA]</scope>
    <source>
        <strain evidence="12">DSM 16995</strain>
    </source>
</reference>
<dbReference type="EC" id="2.4.1.182" evidence="2 10"/>
<evidence type="ECO:0000256" key="7">
    <source>
        <dbReference type="ARBA" id="ARBA00022679"/>
    </source>
</evidence>
<keyword evidence="6" id="KW-0328">Glycosyltransferase</keyword>
<gene>
    <name evidence="11" type="ORF">SAMN05660337_2755</name>
</gene>
<dbReference type="RefSeq" id="WP_092162095.1">
    <property type="nucleotide sequence ID" value="NZ_FNGA01000004.1"/>
</dbReference>
<evidence type="ECO:0000256" key="2">
    <source>
        <dbReference type="ARBA" id="ARBA00012687"/>
    </source>
</evidence>
<dbReference type="Pfam" id="PF02684">
    <property type="entry name" value="LpxB"/>
    <property type="match status" value="1"/>
</dbReference>
<sequence>MSKINNSIWINAGEASGDMHGALLASKLINKDPDLKILGMGGSAMEKAGCDIRYPMQLISLVGFTEVFPKLPRLLKLFGQIKDILKAERPKAVILIDCPDFNFRVAKIAHELGIPVYYYITPQIWAWRQGRAKFLQKYVRKILCILPFEQKFFKDRGVDAQYVGHPLLDLIPLAELDAIDPDPNLVGILPGSRSKEISSLLPEFAKTAEMLLADFPYLKFSIARAPGVTEKKLRSFWPSNIPVTINQPENRYRLMRNSNVIMAASGTATLECALIGTPTLVAYKMSAFSAFLARKIISVKYVSLANLIPDKPILPECLLEKASAKFFYPHMHEWIKNPASAAAVRNELKDLRKMIGEPGVADRVAEIIHNDLNSL</sequence>
<dbReference type="SUPFAM" id="SSF53756">
    <property type="entry name" value="UDP-Glycosyltransferase/glycogen phosphorylase"/>
    <property type="match status" value="1"/>
</dbReference>
<evidence type="ECO:0000256" key="5">
    <source>
        <dbReference type="ARBA" id="ARBA00022556"/>
    </source>
</evidence>
<dbReference type="NCBIfam" id="TIGR00215">
    <property type="entry name" value="lpxB"/>
    <property type="match status" value="1"/>
</dbReference>
<dbReference type="Proteomes" id="UP000199053">
    <property type="component" value="Unassembled WGS sequence"/>
</dbReference>
<evidence type="ECO:0000313" key="12">
    <source>
        <dbReference type="Proteomes" id="UP000199053"/>
    </source>
</evidence>
<dbReference type="PANTHER" id="PTHR30372:SF4">
    <property type="entry name" value="LIPID-A-DISACCHARIDE SYNTHASE, MITOCHONDRIAL-RELATED"/>
    <property type="match status" value="1"/>
</dbReference>
<evidence type="ECO:0000256" key="9">
    <source>
        <dbReference type="ARBA" id="ARBA00048975"/>
    </source>
</evidence>
<dbReference type="STRING" id="246191.SAMN05660337_2755"/>
<dbReference type="AlphaFoldDB" id="A0A1G9JDG7"/>
<dbReference type="InterPro" id="IPR003835">
    <property type="entry name" value="Glyco_trans_19"/>
</dbReference>